<comment type="cofactor">
    <cofactor evidence="8">
        <name>Zn(2+)</name>
        <dbReference type="ChEBI" id="CHEBI:29105"/>
    </cofactor>
    <text evidence="8">Binds 1 zinc ion per subunit.</text>
</comment>
<comment type="caution">
    <text evidence="10">The sequence shown here is derived from an EMBL/GenBank/DDBJ whole genome shotgun (WGS) entry which is preliminary data.</text>
</comment>
<feature type="binding site" evidence="8">
    <location>
        <position position="89"/>
    </location>
    <ligand>
        <name>Zn(2+)</name>
        <dbReference type="ChEBI" id="CHEBI:29105"/>
        <note>catalytic</note>
    </ligand>
</feature>
<comment type="function">
    <text evidence="8">Catalyzes the deamination of adenosine to inosine at the wobble position 34 of tRNA(Arg2).</text>
</comment>
<keyword evidence="5 8" id="KW-0378">Hydrolase</keyword>
<dbReference type="InterPro" id="IPR028883">
    <property type="entry name" value="tRNA_aden_deaminase"/>
</dbReference>
<evidence type="ECO:0000256" key="1">
    <source>
        <dbReference type="ARBA" id="ARBA00010669"/>
    </source>
</evidence>
<dbReference type="PROSITE" id="PS51747">
    <property type="entry name" value="CYT_DCMP_DEAMINASES_2"/>
    <property type="match status" value="1"/>
</dbReference>
<dbReference type="FunFam" id="3.40.140.10:FF:000005">
    <property type="entry name" value="tRNA-specific adenosine deaminase"/>
    <property type="match status" value="1"/>
</dbReference>
<evidence type="ECO:0000256" key="5">
    <source>
        <dbReference type="ARBA" id="ARBA00022801"/>
    </source>
</evidence>
<reference evidence="10 11" key="1">
    <citation type="submission" date="2018-10" db="EMBL/GenBank/DDBJ databases">
        <authorList>
            <person name="Li J."/>
        </authorList>
    </citation>
    <scope>NUCLEOTIDE SEQUENCE [LARGE SCALE GENOMIC DNA]</scope>
    <source>
        <strain evidence="10 11">CCTCC AB209002</strain>
    </source>
</reference>
<name>A0A3L6ZLX8_9MICO</name>
<evidence type="ECO:0000313" key="10">
    <source>
        <dbReference type="EMBL" id="RLP68887.1"/>
    </source>
</evidence>
<dbReference type="PANTHER" id="PTHR11079:SF202">
    <property type="entry name" value="TRNA-SPECIFIC ADENOSINE DEAMINASE"/>
    <property type="match status" value="1"/>
</dbReference>
<keyword evidence="3 8" id="KW-0819">tRNA processing</keyword>
<dbReference type="HAMAP" id="MF_00972">
    <property type="entry name" value="tRNA_aden_deaminase"/>
    <property type="match status" value="1"/>
</dbReference>
<keyword evidence="6 8" id="KW-0862">Zinc</keyword>
<evidence type="ECO:0000256" key="6">
    <source>
        <dbReference type="ARBA" id="ARBA00022833"/>
    </source>
</evidence>
<evidence type="ECO:0000313" key="11">
    <source>
        <dbReference type="Proteomes" id="UP000270299"/>
    </source>
</evidence>
<evidence type="ECO:0000256" key="8">
    <source>
        <dbReference type="HAMAP-Rule" id="MF_00972"/>
    </source>
</evidence>
<dbReference type="PROSITE" id="PS00903">
    <property type="entry name" value="CYT_DCMP_DEAMINASES_1"/>
    <property type="match status" value="1"/>
</dbReference>
<dbReference type="GO" id="GO:0002100">
    <property type="term" value="P:tRNA wobble adenosine to inosine editing"/>
    <property type="evidence" value="ECO:0007669"/>
    <property type="project" value="UniProtKB-UniRule"/>
</dbReference>
<gene>
    <name evidence="8" type="primary">tadA</name>
    <name evidence="10" type="ORF">D9V29_12990</name>
</gene>
<dbReference type="InterPro" id="IPR016192">
    <property type="entry name" value="APOBEC/CMP_deaminase_Zn-bd"/>
</dbReference>
<protein>
    <recommendedName>
        <fullName evidence="8">tRNA-specific adenosine deaminase</fullName>
        <ecNumber evidence="8">3.5.4.33</ecNumber>
    </recommendedName>
</protein>
<keyword evidence="4 8" id="KW-0479">Metal-binding</keyword>
<dbReference type="Proteomes" id="UP000270299">
    <property type="component" value="Unassembled WGS sequence"/>
</dbReference>
<dbReference type="GO" id="GO:0052717">
    <property type="term" value="F:tRNA-specific adenosine-34 deaminase activity"/>
    <property type="evidence" value="ECO:0007669"/>
    <property type="project" value="UniProtKB-UniRule"/>
</dbReference>
<proteinExistence type="inferred from homology"/>
<comment type="catalytic activity">
    <reaction evidence="7 8">
        <text>adenosine(34) in tRNA + H2O + H(+) = inosine(34) in tRNA + NH4(+)</text>
        <dbReference type="Rhea" id="RHEA:43168"/>
        <dbReference type="Rhea" id="RHEA-COMP:10373"/>
        <dbReference type="Rhea" id="RHEA-COMP:10374"/>
        <dbReference type="ChEBI" id="CHEBI:15377"/>
        <dbReference type="ChEBI" id="CHEBI:15378"/>
        <dbReference type="ChEBI" id="CHEBI:28938"/>
        <dbReference type="ChEBI" id="CHEBI:74411"/>
        <dbReference type="ChEBI" id="CHEBI:82852"/>
        <dbReference type="EC" id="3.5.4.33"/>
    </reaction>
</comment>
<dbReference type="NCBIfam" id="NF008113">
    <property type="entry name" value="PRK10860.1"/>
    <property type="match status" value="1"/>
</dbReference>
<dbReference type="InterPro" id="IPR016193">
    <property type="entry name" value="Cytidine_deaminase-like"/>
</dbReference>
<dbReference type="InterPro" id="IPR002125">
    <property type="entry name" value="CMP_dCMP_dom"/>
</dbReference>
<dbReference type="EMBL" id="RCUV01000018">
    <property type="protein sequence ID" value="RLP68887.1"/>
    <property type="molecule type" value="Genomic_DNA"/>
</dbReference>
<evidence type="ECO:0000256" key="3">
    <source>
        <dbReference type="ARBA" id="ARBA00022694"/>
    </source>
</evidence>
<evidence type="ECO:0000256" key="2">
    <source>
        <dbReference type="ARBA" id="ARBA00011738"/>
    </source>
</evidence>
<dbReference type="OrthoDB" id="9802676at2"/>
<dbReference type="RefSeq" id="WP_121673748.1">
    <property type="nucleotide sequence ID" value="NZ_BMXM01000010.1"/>
</dbReference>
<comment type="similarity">
    <text evidence="1">Belongs to the cytidine and deoxycytidylate deaminase family. ADAT2 subfamily.</text>
</comment>
<dbReference type="GO" id="GO:0008270">
    <property type="term" value="F:zinc ion binding"/>
    <property type="evidence" value="ECO:0007669"/>
    <property type="project" value="UniProtKB-UniRule"/>
</dbReference>
<dbReference type="CDD" id="cd01285">
    <property type="entry name" value="nucleoside_deaminase"/>
    <property type="match status" value="1"/>
</dbReference>
<evidence type="ECO:0000256" key="4">
    <source>
        <dbReference type="ARBA" id="ARBA00022723"/>
    </source>
</evidence>
<feature type="binding site" evidence="8">
    <location>
        <position position="59"/>
    </location>
    <ligand>
        <name>Zn(2+)</name>
        <dbReference type="ChEBI" id="CHEBI:29105"/>
        <note>catalytic</note>
    </ligand>
</feature>
<feature type="binding site" evidence="8">
    <location>
        <position position="92"/>
    </location>
    <ligand>
        <name>Zn(2+)</name>
        <dbReference type="ChEBI" id="CHEBI:29105"/>
        <note>catalytic</note>
    </ligand>
</feature>
<sequence length="158" mass="16855">MPLPVDPADHAWMLRALDQAHAALETDDVPVGAVIVRADGTLLATGLNAREARQDPTAHAEVEAIRAAAAASGDWHLTDVTLYVTLEPCVMCAGAILAARIPRVVFGAWDEKAGAAGSVYDVLRDRRLNHRVEVVAGVEADACGTVLTDFFRSSERSR</sequence>
<dbReference type="PANTHER" id="PTHR11079">
    <property type="entry name" value="CYTOSINE DEAMINASE FAMILY MEMBER"/>
    <property type="match status" value="1"/>
</dbReference>
<evidence type="ECO:0000259" key="9">
    <source>
        <dbReference type="PROSITE" id="PS51747"/>
    </source>
</evidence>
<keyword evidence="11" id="KW-1185">Reference proteome</keyword>
<accession>A0A3L6ZLX8</accession>
<dbReference type="SUPFAM" id="SSF53927">
    <property type="entry name" value="Cytidine deaminase-like"/>
    <property type="match status" value="1"/>
</dbReference>
<dbReference type="Pfam" id="PF14437">
    <property type="entry name" value="MafB19-deam"/>
    <property type="match status" value="1"/>
</dbReference>
<feature type="active site" description="Proton donor" evidence="8">
    <location>
        <position position="61"/>
    </location>
</feature>
<feature type="domain" description="CMP/dCMP-type deaminase" evidence="9">
    <location>
        <begin position="7"/>
        <end position="120"/>
    </location>
</feature>
<comment type="subunit">
    <text evidence="2 8">Homodimer.</text>
</comment>
<evidence type="ECO:0000256" key="7">
    <source>
        <dbReference type="ARBA" id="ARBA00048045"/>
    </source>
</evidence>
<dbReference type="Gene3D" id="3.40.140.10">
    <property type="entry name" value="Cytidine Deaminase, domain 2"/>
    <property type="match status" value="1"/>
</dbReference>
<dbReference type="InterPro" id="IPR058535">
    <property type="entry name" value="MafB19-deam"/>
</dbReference>
<dbReference type="EC" id="3.5.4.33" evidence="8"/>
<dbReference type="AlphaFoldDB" id="A0A3L6ZLX8"/>
<organism evidence="10 11">
    <name type="scientific">Mycetocola manganoxydans</name>
    <dbReference type="NCBI Taxonomy" id="699879"/>
    <lineage>
        <taxon>Bacteria</taxon>
        <taxon>Bacillati</taxon>
        <taxon>Actinomycetota</taxon>
        <taxon>Actinomycetes</taxon>
        <taxon>Micrococcales</taxon>
        <taxon>Microbacteriaceae</taxon>
        <taxon>Mycetocola</taxon>
    </lineage>
</organism>